<dbReference type="Proteomes" id="UP000274922">
    <property type="component" value="Unassembled WGS sequence"/>
</dbReference>
<keyword evidence="5" id="KW-1185">Reference proteome</keyword>
<evidence type="ECO:0000259" key="3">
    <source>
        <dbReference type="Pfam" id="PF00011"/>
    </source>
</evidence>
<dbReference type="PANTHER" id="PTHR11527">
    <property type="entry name" value="HEAT-SHOCK PROTEIN 20 FAMILY MEMBER"/>
    <property type="match status" value="1"/>
</dbReference>
<dbReference type="CDD" id="cd06464">
    <property type="entry name" value="ACD_sHsps-like"/>
    <property type="match status" value="1"/>
</dbReference>
<evidence type="ECO:0000313" key="4">
    <source>
        <dbReference type="EMBL" id="RKO98875.1"/>
    </source>
</evidence>
<evidence type="ECO:0000256" key="2">
    <source>
        <dbReference type="SAM" id="MobiDB-lite"/>
    </source>
</evidence>
<dbReference type="SUPFAM" id="SSF49764">
    <property type="entry name" value="HSP20-like chaperones"/>
    <property type="match status" value="2"/>
</dbReference>
<feature type="region of interest" description="Disordered" evidence="2">
    <location>
        <begin position="89"/>
        <end position="126"/>
    </location>
</feature>
<organism evidence="4 5">
    <name type="scientific">Caulochytrium protostelioides</name>
    <dbReference type="NCBI Taxonomy" id="1555241"/>
    <lineage>
        <taxon>Eukaryota</taxon>
        <taxon>Fungi</taxon>
        <taxon>Fungi incertae sedis</taxon>
        <taxon>Chytridiomycota</taxon>
        <taxon>Chytridiomycota incertae sedis</taxon>
        <taxon>Chytridiomycetes</taxon>
        <taxon>Caulochytriales</taxon>
        <taxon>Caulochytriaceae</taxon>
        <taxon>Caulochytrium</taxon>
    </lineage>
</organism>
<dbReference type="InterPro" id="IPR008978">
    <property type="entry name" value="HSP20-like_chaperone"/>
</dbReference>
<feature type="region of interest" description="Disordered" evidence="2">
    <location>
        <begin position="18"/>
        <end position="55"/>
    </location>
</feature>
<dbReference type="OrthoDB" id="1431247at2759"/>
<proteinExistence type="predicted"/>
<feature type="domain" description="SHSP" evidence="3">
    <location>
        <begin position="237"/>
        <end position="275"/>
    </location>
</feature>
<evidence type="ECO:0000313" key="5">
    <source>
        <dbReference type="Proteomes" id="UP000274922"/>
    </source>
</evidence>
<accession>A0A4P9X1E1</accession>
<dbReference type="InterPro" id="IPR031107">
    <property type="entry name" value="Small_HSP"/>
</dbReference>
<dbReference type="STRING" id="1555241.A0A4P9X1E1"/>
<gene>
    <name evidence="4" type="ORF">CXG81DRAFT_20977</name>
</gene>
<name>A0A4P9X1E1_9FUNG</name>
<dbReference type="EMBL" id="ML014350">
    <property type="protein sequence ID" value="RKO98875.1"/>
    <property type="molecule type" value="Genomic_DNA"/>
</dbReference>
<keyword evidence="1" id="KW-0346">Stress response</keyword>
<reference evidence="5" key="1">
    <citation type="journal article" date="2018" name="Nat. Microbiol.">
        <title>Leveraging single-cell genomics to expand the fungal tree of life.</title>
        <authorList>
            <person name="Ahrendt S.R."/>
            <person name="Quandt C.A."/>
            <person name="Ciobanu D."/>
            <person name="Clum A."/>
            <person name="Salamov A."/>
            <person name="Andreopoulos B."/>
            <person name="Cheng J.F."/>
            <person name="Woyke T."/>
            <person name="Pelin A."/>
            <person name="Henrissat B."/>
            <person name="Reynolds N.K."/>
            <person name="Benny G.L."/>
            <person name="Smith M.E."/>
            <person name="James T.Y."/>
            <person name="Grigoriev I.V."/>
        </authorList>
    </citation>
    <scope>NUCLEOTIDE SEQUENCE [LARGE SCALE GENOMIC DNA]</scope>
    <source>
        <strain evidence="5">ATCC 52028</strain>
    </source>
</reference>
<dbReference type="Pfam" id="PF00011">
    <property type="entry name" value="HSP20"/>
    <property type="match status" value="1"/>
</dbReference>
<protein>
    <recommendedName>
        <fullName evidence="3">SHSP domain-containing protein</fullName>
    </recommendedName>
</protein>
<sequence>MFYNAMMPFNLLDAMLSASQEHSHQQQLTKSARSNSRNNKPEHRRLADPPAVDVTETNEQVTLVLNLPGLTRDQVAIDFDAARNHLNVGYAGSSDASAKNDNEEVDDIEEDGKPSERAISTDNKDNAVESKTSWTRLYRERPDYTGFSRSFAFQDPMDVEKASASMITINFDSAKNQLTVGYAQQDERTTASSKEDNEYNHIEEDDAMADGSEQAEQANVAKPTTTWTRLYHERPDDTGFSRTFAFQGPMDVEKASASMDNGVLTLTIPKLVQKTTVRITVR</sequence>
<evidence type="ECO:0000256" key="1">
    <source>
        <dbReference type="ARBA" id="ARBA00023016"/>
    </source>
</evidence>
<dbReference type="CDD" id="cd00298">
    <property type="entry name" value="ACD_sHsps_p23-like"/>
    <property type="match status" value="1"/>
</dbReference>
<dbReference type="InterPro" id="IPR002068">
    <property type="entry name" value="A-crystallin/Hsp20_dom"/>
</dbReference>
<feature type="compositionally biased region" description="Polar residues" evidence="2">
    <location>
        <begin position="18"/>
        <end position="38"/>
    </location>
</feature>
<dbReference type="AlphaFoldDB" id="A0A4P9X1E1"/>
<dbReference type="Gene3D" id="2.60.40.790">
    <property type="match status" value="2"/>
</dbReference>